<protein>
    <recommendedName>
        <fullName evidence="11">ATP synthase subunit a</fullName>
    </recommendedName>
</protein>
<keyword evidence="5 12" id="KW-0812">Transmembrane</keyword>
<dbReference type="PANTHER" id="PTHR11410:SF0">
    <property type="entry name" value="ATP SYNTHASE SUBUNIT A"/>
    <property type="match status" value="1"/>
</dbReference>
<organism evidence="13">
    <name type="scientific">Brasilocerus sp. 2 DTA-2012</name>
    <dbReference type="NCBI Taxonomy" id="1176494"/>
    <lineage>
        <taxon>Eukaryota</taxon>
        <taxon>Metazoa</taxon>
        <taxon>Ecdysozoa</taxon>
        <taxon>Arthropoda</taxon>
        <taxon>Hexapoda</taxon>
        <taxon>Insecta</taxon>
        <taxon>Pterygota</taxon>
        <taxon>Neoptera</taxon>
        <taxon>Endopterygota</taxon>
        <taxon>Coleoptera</taxon>
        <taxon>Polyphaga</taxon>
        <taxon>Elateriformia</taxon>
        <taxon>Elateroidea</taxon>
        <taxon>Phengodidae</taxon>
        <taxon>Mastinocerinae</taxon>
        <taxon>Brasilocerus</taxon>
    </lineage>
</organism>
<dbReference type="SUPFAM" id="SSF81336">
    <property type="entry name" value="F1F0 ATP synthase subunit A"/>
    <property type="match status" value="1"/>
</dbReference>
<dbReference type="InterPro" id="IPR045083">
    <property type="entry name" value="ATP_synth_F0_asu_bact/mt"/>
</dbReference>
<dbReference type="InterPro" id="IPR000568">
    <property type="entry name" value="ATP_synth_F0_asu"/>
</dbReference>
<dbReference type="Pfam" id="PF00119">
    <property type="entry name" value="ATP-synt_A"/>
    <property type="match status" value="1"/>
</dbReference>
<evidence type="ECO:0000256" key="8">
    <source>
        <dbReference type="ARBA" id="ARBA00023065"/>
    </source>
</evidence>
<evidence type="ECO:0000256" key="12">
    <source>
        <dbReference type="SAM" id="Phobius"/>
    </source>
</evidence>
<keyword evidence="7 12" id="KW-1133">Transmembrane helix</keyword>
<accession>A0A0H3UL03</accession>
<dbReference type="GO" id="GO:0046933">
    <property type="term" value="F:proton-transporting ATP synthase activity, rotational mechanism"/>
    <property type="evidence" value="ECO:0007669"/>
    <property type="project" value="TreeGrafter"/>
</dbReference>
<evidence type="ECO:0000256" key="2">
    <source>
        <dbReference type="ARBA" id="ARBA00006810"/>
    </source>
</evidence>
<evidence type="ECO:0000256" key="6">
    <source>
        <dbReference type="ARBA" id="ARBA00022781"/>
    </source>
</evidence>
<keyword evidence="8" id="KW-0406">Ion transport</keyword>
<feature type="transmembrane region" description="Helical" evidence="12">
    <location>
        <begin position="71"/>
        <end position="93"/>
    </location>
</feature>
<feature type="transmembrane region" description="Helical" evidence="12">
    <location>
        <begin position="99"/>
        <end position="118"/>
    </location>
</feature>
<dbReference type="NCBIfam" id="TIGR01131">
    <property type="entry name" value="ATP_synt_6_or_A"/>
    <property type="match status" value="1"/>
</dbReference>
<evidence type="ECO:0000256" key="5">
    <source>
        <dbReference type="ARBA" id="ARBA00022692"/>
    </source>
</evidence>
<keyword evidence="4" id="KW-0138">CF(0)</keyword>
<comment type="similarity">
    <text evidence="2">Belongs to the ATPase A chain family.</text>
</comment>
<evidence type="ECO:0000256" key="7">
    <source>
        <dbReference type="ARBA" id="ARBA00022989"/>
    </source>
</evidence>
<dbReference type="InterPro" id="IPR035908">
    <property type="entry name" value="F0_ATP_A_sf"/>
</dbReference>
<dbReference type="PANTHER" id="PTHR11410">
    <property type="entry name" value="ATP SYNTHASE SUBUNIT A"/>
    <property type="match status" value="1"/>
</dbReference>
<feature type="transmembrane region" description="Helical" evidence="12">
    <location>
        <begin position="20"/>
        <end position="39"/>
    </location>
</feature>
<keyword evidence="13" id="KW-0496">Mitochondrion</keyword>
<comment type="subcellular location">
    <subcellularLocation>
        <location evidence="1">Membrane</location>
        <topology evidence="1">Multi-pass membrane protein</topology>
    </subcellularLocation>
    <subcellularLocation>
        <location evidence="11">Mitochondrion inner membrane</location>
        <topology evidence="11">Multi-pass membrane protein</topology>
    </subcellularLocation>
</comment>
<evidence type="ECO:0000313" key="13">
    <source>
        <dbReference type="EMBL" id="AIS38194.1"/>
    </source>
</evidence>
<name>A0A0H3UL03_9COLE</name>
<keyword evidence="3" id="KW-0813">Transport</keyword>
<evidence type="ECO:0000256" key="1">
    <source>
        <dbReference type="ARBA" id="ARBA00004141"/>
    </source>
</evidence>
<evidence type="ECO:0000256" key="11">
    <source>
        <dbReference type="RuleBase" id="RU004450"/>
    </source>
</evidence>
<keyword evidence="9 12" id="KW-0472">Membrane</keyword>
<evidence type="ECO:0000256" key="10">
    <source>
        <dbReference type="ARBA" id="ARBA00023310"/>
    </source>
</evidence>
<reference evidence="13" key="1">
    <citation type="submission" date="2014-06" db="EMBL/GenBank/DDBJ databases">
        <title>Organization, phylogenetic informative rearrangements and comparative analysis of the mitochondrial genome of bioluminescent Elateroidea (Coleoptera: Polyphaga).</title>
        <authorList>
            <person name="Amaral D.T."/>
            <person name="Mitani Y."/>
            <person name="Ohmiya Y."/>
            <person name="Viviani V."/>
        </authorList>
    </citation>
    <scope>NUCLEOTIDE SEQUENCE</scope>
</reference>
<evidence type="ECO:0000256" key="4">
    <source>
        <dbReference type="ARBA" id="ARBA00022547"/>
    </source>
</evidence>
<gene>
    <name evidence="13" type="primary">ATP6</name>
</gene>
<geneLocation type="mitochondrion" evidence="13"/>
<sequence length="223" mass="25547">MMTNLFSIFDPSNNMNYSLNWLTTIMMLMFIPLSFWSTPSRLSMIWLKMFSKLNSEIKSIMGNSKESKSKLFIISLFTLILLNNLLSMFPFIYPPTSQLAFSLSLALPVWLSLMVYSLTNNLIKFSAHLVPQNTPMPISPFMVLIETTSNIIRPITLSVRLSTNITAGHLIIELIGKMMESEEIMKKGAIIIMLLIHILEMMMAIIQAYVFSILATMYFKETY</sequence>
<evidence type="ECO:0000256" key="3">
    <source>
        <dbReference type="ARBA" id="ARBA00022448"/>
    </source>
</evidence>
<keyword evidence="10" id="KW-0066">ATP synthesis</keyword>
<dbReference type="Gene3D" id="1.20.120.220">
    <property type="entry name" value="ATP synthase, F0 complex, subunit A"/>
    <property type="match status" value="1"/>
</dbReference>
<dbReference type="GO" id="GO:0045259">
    <property type="term" value="C:proton-transporting ATP synthase complex"/>
    <property type="evidence" value="ECO:0007669"/>
    <property type="project" value="UniProtKB-KW"/>
</dbReference>
<dbReference type="CDD" id="cd00310">
    <property type="entry name" value="ATP-synt_Fo_a_6"/>
    <property type="match status" value="1"/>
</dbReference>
<feature type="transmembrane region" description="Helical" evidence="12">
    <location>
        <begin position="188"/>
        <end position="219"/>
    </location>
</feature>
<dbReference type="AlphaFoldDB" id="A0A0H3UL03"/>
<evidence type="ECO:0000256" key="9">
    <source>
        <dbReference type="ARBA" id="ARBA00023136"/>
    </source>
</evidence>
<dbReference type="PRINTS" id="PR00123">
    <property type="entry name" value="ATPASEA"/>
</dbReference>
<dbReference type="EMBL" id="KJ938490">
    <property type="protein sequence ID" value="AIS38194.1"/>
    <property type="molecule type" value="Genomic_DNA"/>
</dbReference>
<keyword evidence="6" id="KW-0375">Hydrogen ion transport</keyword>
<dbReference type="GO" id="GO:0005743">
    <property type="term" value="C:mitochondrial inner membrane"/>
    <property type="evidence" value="ECO:0007669"/>
    <property type="project" value="UniProtKB-SubCell"/>
</dbReference>
<proteinExistence type="inferred from homology"/>